<feature type="signal peptide" evidence="2">
    <location>
        <begin position="1"/>
        <end position="18"/>
    </location>
</feature>
<dbReference type="AlphaFoldDB" id="A0A1D1UV22"/>
<evidence type="ECO:0000313" key="4">
    <source>
        <dbReference type="Proteomes" id="UP000186922"/>
    </source>
</evidence>
<gene>
    <name evidence="3" type="primary">RvY_02499-1</name>
    <name evidence="3" type="synonym">RvY_02499.1</name>
    <name evidence="3" type="ORF">RvY_02499</name>
</gene>
<sequence length="193" mass="21674">MELLAGVMLLFLATAVDGSGRGSGWNLEADRRNRILKDTWTKDFNPHKTLDVRPNAGFSTVKKAYLSLRQQSSSRPQPWKADHAYAMFTEQHIEENHITQAERQSMSMNEAIDDLPKSWIFLGVCLVVAALLIIIIRQHFAPEEPLTVSTFFLDVTADLSKSELDDAFTEEATLSTPCLVNTPPAQRLFPPMN</sequence>
<keyword evidence="1" id="KW-0472">Membrane</keyword>
<keyword evidence="4" id="KW-1185">Reference proteome</keyword>
<reference evidence="3 4" key="1">
    <citation type="journal article" date="2016" name="Nat. Commun.">
        <title>Extremotolerant tardigrade genome and improved radiotolerance of human cultured cells by tardigrade-unique protein.</title>
        <authorList>
            <person name="Hashimoto T."/>
            <person name="Horikawa D.D."/>
            <person name="Saito Y."/>
            <person name="Kuwahara H."/>
            <person name="Kozuka-Hata H."/>
            <person name="Shin-I T."/>
            <person name="Minakuchi Y."/>
            <person name="Ohishi K."/>
            <person name="Motoyama A."/>
            <person name="Aizu T."/>
            <person name="Enomoto A."/>
            <person name="Kondo K."/>
            <person name="Tanaka S."/>
            <person name="Hara Y."/>
            <person name="Koshikawa S."/>
            <person name="Sagara H."/>
            <person name="Miura T."/>
            <person name="Yokobori S."/>
            <person name="Miyagawa K."/>
            <person name="Suzuki Y."/>
            <person name="Kubo T."/>
            <person name="Oyama M."/>
            <person name="Kohara Y."/>
            <person name="Fujiyama A."/>
            <person name="Arakawa K."/>
            <person name="Katayama T."/>
            <person name="Toyoda A."/>
            <person name="Kunieda T."/>
        </authorList>
    </citation>
    <scope>NUCLEOTIDE SEQUENCE [LARGE SCALE GENOMIC DNA]</scope>
    <source>
        <strain evidence="3 4">YOKOZUNA-1</strain>
    </source>
</reference>
<organism evidence="3 4">
    <name type="scientific">Ramazzottius varieornatus</name>
    <name type="common">Water bear</name>
    <name type="synonym">Tardigrade</name>
    <dbReference type="NCBI Taxonomy" id="947166"/>
    <lineage>
        <taxon>Eukaryota</taxon>
        <taxon>Metazoa</taxon>
        <taxon>Ecdysozoa</taxon>
        <taxon>Tardigrada</taxon>
        <taxon>Eutardigrada</taxon>
        <taxon>Parachela</taxon>
        <taxon>Hypsibioidea</taxon>
        <taxon>Ramazzottiidae</taxon>
        <taxon>Ramazzottius</taxon>
    </lineage>
</organism>
<dbReference type="Proteomes" id="UP000186922">
    <property type="component" value="Unassembled WGS sequence"/>
</dbReference>
<comment type="caution">
    <text evidence="3">The sequence shown here is derived from an EMBL/GenBank/DDBJ whole genome shotgun (WGS) entry which is preliminary data.</text>
</comment>
<evidence type="ECO:0000313" key="3">
    <source>
        <dbReference type="EMBL" id="GAU90018.1"/>
    </source>
</evidence>
<keyword evidence="1" id="KW-1133">Transmembrane helix</keyword>
<accession>A0A1D1UV22</accession>
<protein>
    <submittedName>
        <fullName evidence="3">Uncharacterized protein</fullName>
    </submittedName>
</protein>
<keyword evidence="1" id="KW-0812">Transmembrane</keyword>
<feature type="transmembrane region" description="Helical" evidence="1">
    <location>
        <begin position="118"/>
        <end position="136"/>
    </location>
</feature>
<evidence type="ECO:0000256" key="2">
    <source>
        <dbReference type="SAM" id="SignalP"/>
    </source>
</evidence>
<proteinExistence type="predicted"/>
<name>A0A1D1UV22_RAMVA</name>
<evidence type="ECO:0000256" key="1">
    <source>
        <dbReference type="SAM" id="Phobius"/>
    </source>
</evidence>
<keyword evidence="2" id="KW-0732">Signal</keyword>
<feature type="chain" id="PRO_5008897659" evidence="2">
    <location>
        <begin position="19"/>
        <end position="193"/>
    </location>
</feature>
<dbReference type="EMBL" id="BDGG01000001">
    <property type="protein sequence ID" value="GAU90018.1"/>
    <property type="molecule type" value="Genomic_DNA"/>
</dbReference>